<feature type="region of interest" description="Disordered" evidence="1">
    <location>
        <begin position="27"/>
        <end position="64"/>
    </location>
</feature>
<dbReference type="Pfam" id="PF03892">
    <property type="entry name" value="NapB"/>
    <property type="match status" value="1"/>
</dbReference>
<dbReference type="PROSITE" id="PS51257">
    <property type="entry name" value="PROKAR_LIPOPROTEIN"/>
    <property type="match status" value="1"/>
</dbReference>
<name>A0A1H3SHA8_9BACI</name>
<dbReference type="SUPFAM" id="SSF48695">
    <property type="entry name" value="Multiheme cytochromes"/>
    <property type="match status" value="1"/>
</dbReference>
<protein>
    <submittedName>
        <fullName evidence="3">Nitrate reductase cytochrome c-type subunit (NapB)</fullName>
    </submittedName>
</protein>
<evidence type="ECO:0000313" key="3">
    <source>
        <dbReference type="EMBL" id="SDZ37396.1"/>
    </source>
</evidence>
<evidence type="ECO:0000256" key="1">
    <source>
        <dbReference type="SAM" id="MobiDB-lite"/>
    </source>
</evidence>
<dbReference type="InterPro" id="IPR005591">
    <property type="entry name" value="NapB"/>
</dbReference>
<proteinExistence type="predicted"/>
<sequence>MTSKSLLYISILFAMLFLFVGCTDDSAPDEEGEPTPMSLERPDAASMDLPGAPPPQPTDHVDRWDPELRQDSCLVCHNNPATGAKELPADHYYNEEVGGVIFRDNCVQCHAEQIDDKPGFNRDN</sequence>
<organism evidence="3 4">
    <name type="scientific">Evansella caseinilytica</name>
    <dbReference type="NCBI Taxonomy" id="1503961"/>
    <lineage>
        <taxon>Bacteria</taxon>
        <taxon>Bacillati</taxon>
        <taxon>Bacillota</taxon>
        <taxon>Bacilli</taxon>
        <taxon>Bacillales</taxon>
        <taxon>Bacillaceae</taxon>
        <taxon>Evansella</taxon>
    </lineage>
</organism>
<dbReference type="STRING" id="1503961.SAMN05421736_1119"/>
<dbReference type="InterPro" id="IPR036280">
    <property type="entry name" value="Multihaem_cyt_sf"/>
</dbReference>
<gene>
    <name evidence="3" type="ORF">SAMN05421736_1119</name>
</gene>
<keyword evidence="2" id="KW-0732">Signal</keyword>
<feature type="signal peptide" evidence="2">
    <location>
        <begin position="1"/>
        <end position="20"/>
    </location>
</feature>
<dbReference type="GO" id="GO:0009061">
    <property type="term" value="P:anaerobic respiration"/>
    <property type="evidence" value="ECO:0007669"/>
    <property type="project" value="InterPro"/>
</dbReference>
<dbReference type="AlphaFoldDB" id="A0A1H3SHA8"/>
<evidence type="ECO:0000313" key="4">
    <source>
        <dbReference type="Proteomes" id="UP000198935"/>
    </source>
</evidence>
<feature type="chain" id="PRO_5038729301" evidence="2">
    <location>
        <begin position="21"/>
        <end position="124"/>
    </location>
</feature>
<dbReference type="Proteomes" id="UP000198935">
    <property type="component" value="Unassembled WGS sequence"/>
</dbReference>
<evidence type="ECO:0000256" key="2">
    <source>
        <dbReference type="SAM" id="SignalP"/>
    </source>
</evidence>
<dbReference type="EMBL" id="FNPI01000011">
    <property type="protein sequence ID" value="SDZ37396.1"/>
    <property type="molecule type" value="Genomic_DNA"/>
</dbReference>
<reference evidence="4" key="1">
    <citation type="submission" date="2016-10" db="EMBL/GenBank/DDBJ databases">
        <authorList>
            <person name="Varghese N."/>
            <person name="Submissions S."/>
        </authorList>
    </citation>
    <scope>NUCLEOTIDE SEQUENCE [LARGE SCALE GENOMIC DNA]</scope>
    <source>
        <strain evidence="4">SP</strain>
    </source>
</reference>
<accession>A0A1H3SHA8</accession>
<keyword evidence="4" id="KW-1185">Reference proteome</keyword>
<dbReference type="OrthoDB" id="2876168at2"/>